<organism evidence="5 6">
    <name type="scientific">Apiospora arundinis</name>
    <dbReference type="NCBI Taxonomy" id="335852"/>
    <lineage>
        <taxon>Eukaryota</taxon>
        <taxon>Fungi</taxon>
        <taxon>Dikarya</taxon>
        <taxon>Ascomycota</taxon>
        <taxon>Pezizomycotina</taxon>
        <taxon>Sordariomycetes</taxon>
        <taxon>Xylariomycetidae</taxon>
        <taxon>Amphisphaeriales</taxon>
        <taxon>Apiosporaceae</taxon>
        <taxon>Apiospora</taxon>
    </lineage>
</organism>
<dbReference type="InterPro" id="IPR013120">
    <property type="entry name" value="FAR_NAD-bd"/>
</dbReference>
<keyword evidence="2" id="KW-0597">Phosphoprotein</keyword>
<comment type="caution">
    <text evidence="5">The sequence shown here is derived from an EMBL/GenBank/DDBJ whole genome shotgun (WGS) entry which is preliminary data.</text>
</comment>
<evidence type="ECO:0000259" key="4">
    <source>
        <dbReference type="PROSITE" id="PS50075"/>
    </source>
</evidence>
<dbReference type="Gene3D" id="3.40.50.720">
    <property type="entry name" value="NAD(P)-binding Rossmann-like Domain"/>
    <property type="match status" value="1"/>
</dbReference>
<dbReference type="Pfam" id="PF23562">
    <property type="entry name" value="AMP-binding_C_3"/>
    <property type="match status" value="1"/>
</dbReference>
<dbReference type="SMART" id="SM00823">
    <property type="entry name" value="PKS_PP"/>
    <property type="match status" value="1"/>
</dbReference>
<dbReference type="Gene3D" id="3.40.50.12780">
    <property type="entry name" value="N-terminal domain of ligase-like"/>
    <property type="match status" value="1"/>
</dbReference>
<dbReference type="EMBL" id="JAPCWZ010000009">
    <property type="protein sequence ID" value="KAK8852096.1"/>
    <property type="molecule type" value="Genomic_DNA"/>
</dbReference>
<dbReference type="PANTHER" id="PTHR43439">
    <property type="entry name" value="PHENYLACETATE-COENZYME A LIGASE"/>
    <property type="match status" value="1"/>
</dbReference>
<dbReference type="Gene3D" id="1.10.1200.10">
    <property type="entry name" value="ACP-like"/>
    <property type="match status" value="1"/>
</dbReference>
<sequence length="1081" mass="116868">MVTSFGQYGHDGNQPPRSLLPHILDQTASTDPDAIYGMWPVDPTSYKDGFRSVTFAQLANVVNGLAQWLVENLGQGPGQGRGVLAYVGPNDVRIPALTIAAVKTGYSLFLTSPRNSAEAHRSLFESLSCKTLITTAPTPPPAQVILEAVAPRHLTVPSVDELLHTAFPPCEYQKTLEEGRDEPLFIIHTSGSTGIPKPLVWSLETIIRHQNASSCPAPDGVPSLDGAYLGKRVLVTVPPFHGAGLGQTSFYAIPFGNTIIAPAAAAIVTAQGLVEALKQTPADIALLVPSVVAELAQNPDLLRYCAEHLELIVYIGGDLPQPVGDVVAAAVPLRCQWGASEVGMPQQLIAPGLDPRRDWKYVRFHPCTGVVFQKATDEGLYELVIQRREELAGTQPTFTIRGKEHLAEYRTRDLFAPHPTVSDAWAWQARADDIVVFLNGEKTNPVTMEHHVVSSHPGLLTGALVVGTHRFQAALLLEPAEAVRTTKEQADLIERVWPSIQEANRAAPAHARVEKTMVLVADPERPLVRAGKGTLQRGVSAALYAVEIDALYENAERVDHDEDESTVIDEEGLEDAAIVARRIREAVLRVTDWTAALGDSESIFDRGMDSLQALQLTRALRRALHRPQLGLSTIYQNPTISELAEAVTATQDDSKHDDRGMMKPLLATYRQLIKEIPVPNKDSLSSLGSRETPRDVLLTGSTGTLGTMILRSLLSDRNQVVGHVFCLNRSPDGGRSAQVQKWAALNNDAADVHLPEERVTFLQANLAHPQLGLDPATYETLRSRVGHVIHSAWPVNFNLALSAFRPQLAGMVNLFSLAASAPTHRMSVMFISSVGAVAGSKGAAPESIVDTLDAAHANGYSRSKLMSELLCETASRHLDMPVSIARVGQVAGPAGSYNSSGGVIWNRSEWLPSLVISSFRCLGCLPDNLGPRFSQVDWMPSDLAGEVIASLATASVGGGEEGPDVFNLRNPSTTTWTELLPAIQDAARVHLGKELEVVSPATWMARLSESGERDMGDASSTASNPAIKLLAFYRDGLWADGPAAEPMAVEKSSRASAALREMPAVHADWMRRWIDDWLAES</sequence>
<dbReference type="SUPFAM" id="SSF56801">
    <property type="entry name" value="Acetyl-CoA synthetase-like"/>
    <property type="match status" value="1"/>
</dbReference>
<dbReference type="PROSITE" id="PS50075">
    <property type="entry name" value="CARRIER"/>
    <property type="match status" value="1"/>
</dbReference>
<dbReference type="SUPFAM" id="SSF51735">
    <property type="entry name" value="NAD(P)-binding Rossmann-fold domains"/>
    <property type="match status" value="1"/>
</dbReference>
<dbReference type="InterPro" id="IPR020845">
    <property type="entry name" value="AMP-binding_CS"/>
</dbReference>
<gene>
    <name evidence="5" type="ORF">PGQ11_014575</name>
</gene>
<reference evidence="5 6" key="1">
    <citation type="journal article" date="2024" name="IMA Fungus">
        <title>Apiospora arundinis, a panoply of carbohydrate-active enzymes and secondary metabolites.</title>
        <authorList>
            <person name="Sorensen T."/>
            <person name="Petersen C."/>
            <person name="Muurmann A.T."/>
            <person name="Christiansen J.V."/>
            <person name="Brundto M.L."/>
            <person name="Overgaard C.K."/>
            <person name="Boysen A.T."/>
            <person name="Wollenberg R.D."/>
            <person name="Larsen T.O."/>
            <person name="Sorensen J.L."/>
            <person name="Nielsen K.L."/>
            <person name="Sondergaard T.E."/>
        </authorList>
    </citation>
    <scope>NUCLEOTIDE SEQUENCE [LARGE SCALE GENOMIC DNA]</scope>
    <source>
        <strain evidence="5 6">AAU 773</strain>
    </source>
</reference>
<dbReference type="PROSITE" id="PS00455">
    <property type="entry name" value="AMP_BINDING"/>
    <property type="match status" value="1"/>
</dbReference>
<name>A0ABR2HSM7_9PEZI</name>
<dbReference type="InterPro" id="IPR020806">
    <property type="entry name" value="PKS_PP-bd"/>
</dbReference>
<evidence type="ECO:0000313" key="5">
    <source>
        <dbReference type="EMBL" id="KAK8852096.1"/>
    </source>
</evidence>
<dbReference type="SUPFAM" id="SSF47336">
    <property type="entry name" value="ACP-like"/>
    <property type="match status" value="1"/>
</dbReference>
<evidence type="ECO:0000256" key="2">
    <source>
        <dbReference type="ARBA" id="ARBA00022553"/>
    </source>
</evidence>
<dbReference type="InterPro" id="IPR009081">
    <property type="entry name" value="PP-bd_ACP"/>
</dbReference>
<dbReference type="InterPro" id="IPR042099">
    <property type="entry name" value="ANL_N_sf"/>
</dbReference>
<dbReference type="InterPro" id="IPR000873">
    <property type="entry name" value="AMP-dep_synth/lig_dom"/>
</dbReference>
<dbReference type="PANTHER" id="PTHR43439:SF2">
    <property type="entry name" value="ENZYME, PUTATIVE (JCVI)-RELATED"/>
    <property type="match status" value="1"/>
</dbReference>
<dbReference type="InterPro" id="IPR036736">
    <property type="entry name" value="ACP-like_sf"/>
</dbReference>
<keyword evidence="6" id="KW-1185">Reference proteome</keyword>
<dbReference type="InterPro" id="IPR036291">
    <property type="entry name" value="NAD(P)-bd_dom_sf"/>
</dbReference>
<evidence type="ECO:0000313" key="6">
    <source>
        <dbReference type="Proteomes" id="UP001390339"/>
    </source>
</evidence>
<accession>A0ABR2HSM7</accession>
<dbReference type="Proteomes" id="UP001390339">
    <property type="component" value="Unassembled WGS sequence"/>
</dbReference>
<dbReference type="Pfam" id="PF07993">
    <property type="entry name" value="NAD_binding_4"/>
    <property type="match status" value="1"/>
</dbReference>
<evidence type="ECO:0000256" key="1">
    <source>
        <dbReference type="ARBA" id="ARBA00022450"/>
    </source>
</evidence>
<dbReference type="InterPro" id="IPR051414">
    <property type="entry name" value="Adenylate-forming_Reductase"/>
</dbReference>
<evidence type="ECO:0000256" key="3">
    <source>
        <dbReference type="SAM" id="MobiDB-lite"/>
    </source>
</evidence>
<dbReference type="Pfam" id="PF00550">
    <property type="entry name" value="PP-binding"/>
    <property type="match status" value="1"/>
</dbReference>
<dbReference type="Pfam" id="PF00501">
    <property type="entry name" value="AMP-binding"/>
    <property type="match status" value="1"/>
</dbReference>
<feature type="domain" description="Carrier" evidence="4">
    <location>
        <begin position="574"/>
        <end position="651"/>
    </location>
</feature>
<feature type="region of interest" description="Disordered" evidence="3">
    <location>
        <begin position="1"/>
        <end position="20"/>
    </location>
</feature>
<keyword evidence="1" id="KW-0596">Phosphopantetheine</keyword>
<protein>
    <submittedName>
        <fullName evidence="5">NRPS-like enzyme</fullName>
    </submittedName>
</protein>
<proteinExistence type="predicted"/>